<name>A0A4U3MMP7_9ACTN</name>
<dbReference type="GO" id="GO:0016987">
    <property type="term" value="F:sigma factor activity"/>
    <property type="evidence" value="ECO:0007669"/>
    <property type="project" value="UniProtKB-KW"/>
</dbReference>
<accession>A0A4U3MMP7</accession>
<dbReference type="OrthoDB" id="4990598at2"/>
<dbReference type="NCBIfam" id="TIGR02937">
    <property type="entry name" value="sigma70-ECF"/>
    <property type="match status" value="1"/>
</dbReference>
<feature type="domain" description="RNA polymerase sigma factor 70 region 4 type 2" evidence="7">
    <location>
        <begin position="159"/>
        <end position="208"/>
    </location>
</feature>
<comment type="similarity">
    <text evidence="1">Belongs to the sigma-70 factor family. ECF subfamily.</text>
</comment>
<gene>
    <name evidence="8" type="ORF">FDA94_08550</name>
</gene>
<evidence type="ECO:0000256" key="1">
    <source>
        <dbReference type="ARBA" id="ARBA00010641"/>
    </source>
</evidence>
<feature type="domain" description="RNA polymerase sigma-70 region 2" evidence="6">
    <location>
        <begin position="63"/>
        <end position="131"/>
    </location>
</feature>
<sequence length="217" mass="24310">MRPGNKSVFLTPLSRVRRRPGRGIIRRSTPGNREVTLSVQIGQSDAQLLDALRAGDSAAYGALYERHRPAARAVARHLSRHGSIDDADDIVAETFTRILDLIRRGGGPRGEFRPYLLAAVRRAVYDRADRRDVPTHEIERYAPGEPFVDPALARCERADVARAFRSLPERWRMVLWHTAVEDHQAAEIAPLMGLTANGVAALAYRARRGLRDAYLRT</sequence>
<dbReference type="SUPFAM" id="SSF88659">
    <property type="entry name" value="Sigma3 and sigma4 domains of RNA polymerase sigma factors"/>
    <property type="match status" value="1"/>
</dbReference>
<dbReference type="SUPFAM" id="SSF88946">
    <property type="entry name" value="Sigma2 domain of RNA polymerase sigma factors"/>
    <property type="match status" value="1"/>
</dbReference>
<keyword evidence="2" id="KW-0805">Transcription regulation</keyword>
<dbReference type="PANTHER" id="PTHR43133">
    <property type="entry name" value="RNA POLYMERASE ECF-TYPE SIGMA FACTO"/>
    <property type="match status" value="1"/>
</dbReference>
<evidence type="ECO:0000256" key="2">
    <source>
        <dbReference type="ARBA" id="ARBA00023015"/>
    </source>
</evidence>
<evidence type="ECO:0000259" key="6">
    <source>
        <dbReference type="Pfam" id="PF04542"/>
    </source>
</evidence>
<dbReference type="Gene3D" id="1.10.1740.10">
    <property type="match status" value="1"/>
</dbReference>
<dbReference type="EMBL" id="SZQA01000005">
    <property type="protein sequence ID" value="TKK89914.1"/>
    <property type="molecule type" value="Genomic_DNA"/>
</dbReference>
<comment type="caution">
    <text evidence="8">The sequence shown here is derived from an EMBL/GenBank/DDBJ whole genome shotgun (WGS) entry which is preliminary data.</text>
</comment>
<evidence type="ECO:0000259" key="7">
    <source>
        <dbReference type="Pfam" id="PF08281"/>
    </source>
</evidence>
<dbReference type="InterPro" id="IPR036388">
    <property type="entry name" value="WH-like_DNA-bd_sf"/>
</dbReference>
<evidence type="ECO:0000313" key="9">
    <source>
        <dbReference type="Proteomes" id="UP000308705"/>
    </source>
</evidence>
<dbReference type="Proteomes" id="UP000308705">
    <property type="component" value="Unassembled WGS sequence"/>
</dbReference>
<dbReference type="Pfam" id="PF04542">
    <property type="entry name" value="Sigma70_r2"/>
    <property type="match status" value="1"/>
</dbReference>
<dbReference type="InterPro" id="IPR039425">
    <property type="entry name" value="RNA_pol_sigma-70-like"/>
</dbReference>
<dbReference type="InterPro" id="IPR014284">
    <property type="entry name" value="RNA_pol_sigma-70_dom"/>
</dbReference>
<dbReference type="GO" id="GO:0006352">
    <property type="term" value="P:DNA-templated transcription initiation"/>
    <property type="evidence" value="ECO:0007669"/>
    <property type="project" value="InterPro"/>
</dbReference>
<keyword evidence="4" id="KW-0238">DNA-binding</keyword>
<proteinExistence type="inferred from homology"/>
<dbReference type="Pfam" id="PF08281">
    <property type="entry name" value="Sigma70_r4_2"/>
    <property type="match status" value="1"/>
</dbReference>
<dbReference type="InterPro" id="IPR007627">
    <property type="entry name" value="RNA_pol_sigma70_r2"/>
</dbReference>
<evidence type="ECO:0000256" key="5">
    <source>
        <dbReference type="ARBA" id="ARBA00023163"/>
    </source>
</evidence>
<organism evidence="8 9">
    <name type="scientific">Herbidospora galbida</name>
    <dbReference type="NCBI Taxonomy" id="2575442"/>
    <lineage>
        <taxon>Bacteria</taxon>
        <taxon>Bacillati</taxon>
        <taxon>Actinomycetota</taxon>
        <taxon>Actinomycetes</taxon>
        <taxon>Streptosporangiales</taxon>
        <taxon>Streptosporangiaceae</taxon>
        <taxon>Herbidospora</taxon>
    </lineage>
</organism>
<dbReference type="InterPro" id="IPR013324">
    <property type="entry name" value="RNA_pol_sigma_r3/r4-like"/>
</dbReference>
<dbReference type="InterPro" id="IPR013325">
    <property type="entry name" value="RNA_pol_sigma_r2"/>
</dbReference>
<keyword evidence="9" id="KW-1185">Reference proteome</keyword>
<evidence type="ECO:0000256" key="3">
    <source>
        <dbReference type="ARBA" id="ARBA00023082"/>
    </source>
</evidence>
<reference evidence="8 9" key="1">
    <citation type="submission" date="2019-04" db="EMBL/GenBank/DDBJ databases">
        <title>Herbidospora sp. NEAU-GS14.nov., a novel actinomycete isolated from soil.</title>
        <authorList>
            <person name="Han L."/>
        </authorList>
    </citation>
    <scope>NUCLEOTIDE SEQUENCE [LARGE SCALE GENOMIC DNA]</scope>
    <source>
        <strain evidence="8 9">NEAU-GS14</strain>
    </source>
</reference>
<dbReference type="InterPro" id="IPR013249">
    <property type="entry name" value="RNA_pol_sigma70_r4_t2"/>
</dbReference>
<protein>
    <submittedName>
        <fullName evidence="8">Sigma-70 family RNA polymerase sigma factor</fullName>
    </submittedName>
</protein>
<dbReference type="PANTHER" id="PTHR43133:SF8">
    <property type="entry name" value="RNA POLYMERASE SIGMA FACTOR HI_1459-RELATED"/>
    <property type="match status" value="1"/>
</dbReference>
<evidence type="ECO:0000313" key="8">
    <source>
        <dbReference type="EMBL" id="TKK89914.1"/>
    </source>
</evidence>
<dbReference type="GO" id="GO:0003677">
    <property type="term" value="F:DNA binding"/>
    <property type="evidence" value="ECO:0007669"/>
    <property type="project" value="UniProtKB-KW"/>
</dbReference>
<dbReference type="Gene3D" id="1.10.10.10">
    <property type="entry name" value="Winged helix-like DNA-binding domain superfamily/Winged helix DNA-binding domain"/>
    <property type="match status" value="1"/>
</dbReference>
<keyword evidence="5" id="KW-0804">Transcription</keyword>
<keyword evidence="3" id="KW-0731">Sigma factor</keyword>
<dbReference type="AlphaFoldDB" id="A0A4U3MMP7"/>
<evidence type="ECO:0000256" key="4">
    <source>
        <dbReference type="ARBA" id="ARBA00023125"/>
    </source>
</evidence>